<proteinExistence type="predicted"/>
<keyword evidence="2" id="KW-1185">Reference proteome</keyword>
<dbReference type="Proteomes" id="UP001147760">
    <property type="component" value="Unassembled WGS sequence"/>
</dbReference>
<protein>
    <submittedName>
        <fullName evidence="1">Tubby C-terminal-like domain-containing protein</fullName>
    </submittedName>
</protein>
<comment type="caution">
    <text evidence="1">The sequence shown here is derived from an EMBL/GenBank/DDBJ whole genome shotgun (WGS) entry which is preliminary data.</text>
</comment>
<name>A0A9W9WI95_9EURO</name>
<reference evidence="1" key="1">
    <citation type="submission" date="2022-12" db="EMBL/GenBank/DDBJ databases">
        <authorList>
            <person name="Petersen C."/>
        </authorList>
    </citation>
    <scope>NUCLEOTIDE SEQUENCE</scope>
    <source>
        <strain evidence="1">IBT 17660</strain>
    </source>
</reference>
<accession>A0A9W9WI95</accession>
<organism evidence="1 2">
    <name type="scientific">Penicillium desertorum</name>
    <dbReference type="NCBI Taxonomy" id="1303715"/>
    <lineage>
        <taxon>Eukaryota</taxon>
        <taxon>Fungi</taxon>
        <taxon>Dikarya</taxon>
        <taxon>Ascomycota</taxon>
        <taxon>Pezizomycotina</taxon>
        <taxon>Eurotiomycetes</taxon>
        <taxon>Eurotiomycetidae</taxon>
        <taxon>Eurotiales</taxon>
        <taxon>Aspergillaceae</taxon>
        <taxon>Penicillium</taxon>
    </lineage>
</organism>
<dbReference type="AlphaFoldDB" id="A0A9W9WI95"/>
<evidence type="ECO:0000313" key="2">
    <source>
        <dbReference type="Proteomes" id="UP001147760"/>
    </source>
</evidence>
<dbReference type="EMBL" id="JAPWDO010000006">
    <property type="protein sequence ID" value="KAJ5465548.1"/>
    <property type="molecule type" value="Genomic_DNA"/>
</dbReference>
<dbReference type="OrthoDB" id="97518at2759"/>
<reference evidence="1" key="2">
    <citation type="journal article" date="2023" name="IMA Fungus">
        <title>Comparative genomic study of the Penicillium genus elucidates a diverse pangenome and 15 lateral gene transfer events.</title>
        <authorList>
            <person name="Petersen C."/>
            <person name="Sorensen T."/>
            <person name="Nielsen M.R."/>
            <person name="Sondergaard T.E."/>
            <person name="Sorensen J.L."/>
            <person name="Fitzpatrick D.A."/>
            <person name="Frisvad J.C."/>
            <person name="Nielsen K.L."/>
        </authorList>
    </citation>
    <scope>NUCLEOTIDE SEQUENCE</scope>
    <source>
        <strain evidence="1">IBT 17660</strain>
    </source>
</reference>
<gene>
    <name evidence="1" type="ORF">N7530_009335</name>
</gene>
<evidence type="ECO:0000313" key="1">
    <source>
        <dbReference type="EMBL" id="KAJ5465548.1"/>
    </source>
</evidence>
<sequence>MSFENQAAVEAKEQHKRVKLTIERNSSGLALFDVVDGDRKVAVVGSENLQLDEEKVMLTYDDLNPKRKQSEVAWL</sequence>